<keyword evidence="5" id="KW-0663">Pyridoxal phosphate</keyword>
<evidence type="ECO:0000256" key="7">
    <source>
        <dbReference type="ARBA" id="ARBA00023014"/>
    </source>
</evidence>
<dbReference type="EMBL" id="CP120997">
    <property type="protein sequence ID" value="WLQ35048.1"/>
    <property type="molecule type" value="Genomic_DNA"/>
</dbReference>
<evidence type="ECO:0000256" key="1">
    <source>
        <dbReference type="ARBA" id="ARBA00001933"/>
    </source>
</evidence>
<evidence type="ECO:0000256" key="4">
    <source>
        <dbReference type="ARBA" id="ARBA00022723"/>
    </source>
</evidence>
<dbReference type="InterPro" id="IPR003739">
    <property type="entry name" value="Lys_aminomutase/Glu_NH3_mut"/>
</dbReference>
<name>A0ABY9HKJ0_9ACTN</name>
<dbReference type="Gene3D" id="3.20.20.70">
    <property type="entry name" value="Aldolase class I"/>
    <property type="match status" value="1"/>
</dbReference>
<dbReference type="InterPro" id="IPR058240">
    <property type="entry name" value="rSAM_sf"/>
</dbReference>
<dbReference type="InterPro" id="IPR007197">
    <property type="entry name" value="rSAM"/>
</dbReference>
<dbReference type="SFLD" id="SFLDS00029">
    <property type="entry name" value="Radical_SAM"/>
    <property type="match status" value="1"/>
</dbReference>
<keyword evidence="9" id="KW-1185">Reference proteome</keyword>
<reference evidence="8 9" key="1">
    <citation type="submission" date="2023-03" db="EMBL/GenBank/DDBJ databases">
        <title>Isolation and description of six Streptomyces strains from soil environments, able to metabolize different microbial glucans.</title>
        <authorList>
            <person name="Widen T."/>
            <person name="Larsbrink J."/>
        </authorList>
    </citation>
    <scope>NUCLEOTIDE SEQUENCE [LARGE SCALE GENOMIC DNA]</scope>
    <source>
        <strain evidence="8 9">Mut1</strain>
    </source>
</reference>
<dbReference type="Proteomes" id="UP001239522">
    <property type="component" value="Chromosome"/>
</dbReference>
<evidence type="ECO:0000256" key="2">
    <source>
        <dbReference type="ARBA" id="ARBA00022485"/>
    </source>
</evidence>
<accession>A0ABY9HKJ0</accession>
<dbReference type="PANTHER" id="PTHR30538">
    <property type="entry name" value="LYSINE 2,3-AMINOMUTASE-RELATED"/>
    <property type="match status" value="1"/>
</dbReference>
<protein>
    <submittedName>
        <fullName evidence="8">Lysine 2,3-aminomutase</fullName>
    </submittedName>
</protein>
<evidence type="ECO:0000256" key="5">
    <source>
        <dbReference type="ARBA" id="ARBA00022898"/>
    </source>
</evidence>
<dbReference type="PANTHER" id="PTHR30538:SF0">
    <property type="entry name" value="L-LYSINE 2,3-AMINOMUTASE AQ_1632-RELATED"/>
    <property type="match status" value="1"/>
</dbReference>
<keyword evidence="4" id="KW-0479">Metal-binding</keyword>
<dbReference type="InterPro" id="IPR013785">
    <property type="entry name" value="Aldolase_TIM"/>
</dbReference>
<evidence type="ECO:0000256" key="6">
    <source>
        <dbReference type="ARBA" id="ARBA00023004"/>
    </source>
</evidence>
<sequence length="461" mass="51403">MSLLATDPAEAARFRAFGPRQLDEIADRHGLPADIRETVRLVSMVLPFRVNEYVLSQLIDWDRIPDDPMFQLVFPQKGMLTEQNERDLATHAADPSGKVALRALVQQIRGRLNPHPSGQKELNVPTRDGAEIPGLQHKYRETVLYFPSQGQTCHSYCTYCFRWAQFVGDTELRFAAPDPRGLISYLEAHPDACDVLVTGGDPMVMSTERLRSHLEPLLSLESVRTIRIGTKSVAYWPQRYVTDPDADDVLRLFEKVVASGRNLAVMAHFSHPRELETDLARRALARIRDTGALVYCQAPLIAKVNDDPDVWSRMWRAELAAGAVPYYMFVERDTGPYDYFRVPLARAQEIYRDAYATLPGLARTVRGPVMSATPGKVAVDGVIEKAEGLFFQLRMAQARDPKLVGRPFLAHYDADAAWLDELRLDHSVPADIARALAGPAAAREPELFGNRAAAAAVGSQS</sequence>
<keyword evidence="2" id="KW-0004">4Fe-4S</keyword>
<gene>
    <name evidence="8" type="ORF">P8A18_17140</name>
</gene>
<keyword evidence="3" id="KW-0949">S-adenosyl-L-methionine</keyword>
<evidence type="ECO:0000313" key="8">
    <source>
        <dbReference type="EMBL" id="WLQ35048.1"/>
    </source>
</evidence>
<keyword evidence="7" id="KW-0411">Iron-sulfur</keyword>
<evidence type="ECO:0000256" key="3">
    <source>
        <dbReference type="ARBA" id="ARBA00022691"/>
    </source>
</evidence>
<proteinExistence type="predicted"/>
<keyword evidence="6" id="KW-0408">Iron</keyword>
<dbReference type="RefSeq" id="WP_306055676.1">
    <property type="nucleotide sequence ID" value="NZ_CP120997.1"/>
</dbReference>
<evidence type="ECO:0000313" key="9">
    <source>
        <dbReference type="Proteomes" id="UP001239522"/>
    </source>
</evidence>
<organism evidence="8 9">
    <name type="scientific">Streptomyces castrisilvae</name>
    <dbReference type="NCBI Taxonomy" id="3033811"/>
    <lineage>
        <taxon>Bacteria</taxon>
        <taxon>Bacillati</taxon>
        <taxon>Actinomycetota</taxon>
        <taxon>Actinomycetes</taxon>
        <taxon>Kitasatosporales</taxon>
        <taxon>Streptomycetaceae</taxon>
        <taxon>Streptomyces</taxon>
    </lineage>
</organism>
<dbReference type="SFLD" id="SFLDG01070">
    <property type="entry name" value="PLP-dependent"/>
    <property type="match status" value="1"/>
</dbReference>
<dbReference type="SUPFAM" id="SSF102114">
    <property type="entry name" value="Radical SAM enzymes"/>
    <property type="match status" value="1"/>
</dbReference>
<comment type="cofactor">
    <cofactor evidence="1">
        <name>pyridoxal 5'-phosphate</name>
        <dbReference type="ChEBI" id="CHEBI:597326"/>
    </cofactor>
</comment>